<dbReference type="EMBL" id="KI968766">
    <property type="protein sequence ID" value="EUN24489.1"/>
    <property type="molecule type" value="Genomic_DNA"/>
</dbReference>
<dbReference type="GeneID" id="26254206"/>
<gene>
    <name evidence="1" type="ORF">COCVIDRAFT_28800</name>
</gene>
<organism evidence="1 2">
    <name type="scientific">Bipolaris victoriae (strain FI3)</name>
    <name type="common">Victoria blight of oats agent</name>
    <name type="synonym">Cochliobolus victoriae</name>
    <dbReference type="NCBI Taxonomy" id="930091"/>
    <lineage>
        <taxon>Eukaryota</taxon>
        <taxon>Fungi</taxon>
        <taxon>Dikarya</taxon>
        <taxon>Ascomycota</taxon>
        <taxon>Pezizomycotina</taxon>
        <taxon>Dothideomycetes</taxon>
        <taxon>Pleosporomycetidae</taxon>
        <taxon>Pleosporales</taxon>
        <taxon>Pleosporineae</taxon>
        <taxon>Pleosporaceae</taxon>
        <taxon>Bipolaris</taxon>
    </lineage>
</organism>
<dbReference type="OrthoDB" id="5985073at2759"/>
<evidence type="ECO:0000313" key="1">
    <source>
        <dbReference type="EMBL" id="EUN24489.1"/>
    </source>
</evidence>
<sequence length="232" mass="26782">MIDESLFSKDASTGPRWPNLEILGVVFHPAHSNGSWYFHGPQGEGRNVMGFKVTDEHYPPYEKTELDEEMQYLHDERPNGNTDDGNSQYRITPDENRLRPLLKSFAEAAIHIPFLKSACLWSPLNWSNVEAPEIDFDKYTKKGRWSYVWGVCHNAPEEDNESKSSRRLNWVVGSWHLDPELHVLIQRIGDGKYGQDLDEECILGKGSENPLIEKYASDCFFSDELQRITFPY</sequence>
<dbReference type="Proteomes" id="UP000054337">
    <property type="component" value="Unassembled WGS sequence"/>
</dbReference>
<protein>
    <submittedName>
        <fullName evidence="1">Uncharacterized protein</fullName>
    </submittedName>
</protein>
<dbReference type="AlphaFoldDB" id="W7EBT1"/>
<dbReference type="HOGENOM" id="CLU_1194713_0_0_1"/>
<proteinExistence type="predicted"/>
<dbReference type="RefSeq" id="XP_014554072.1">
    <property type="nucleotide sequence ID" value="XM_014698586.1"/>
</dbReference>
<evidence type="ECO:0000313" key="2">
    <source>
        <dbReference type="Proteomes" id="UP000054337"/>
    </source>
</evidence>
<accession>W7EBT1</accession>
<name>W7EBT1_BIPV3</name>
<keyword evidence="2" id="KW-1185">Reference proteome</keyword>
<reference evidence="1 2" key="1">
    <citation type="journal article" date="2013" name="PLoS Genet.">
        <title>Comparative genome structure, secondary metabolite, and effector coding capacity across Cochliobolus pathogens.</title>
        <authorList>
            <person name="Condon B.J."/>
            <person name="Leng Y."/>
            <person name="Wu D."/>
            <person name="Bushley K.E."/>
            <person name="Ohm R.A."/>
            <person name="Otillar R."/>
            <person name="Martin J."/>
            <person name="Schackwitz W."/>
            <person name="Grimwood J."/>
            <person name="MohdZainudin N."/>
            <person name="Xue C."/>
            <person name="Wang R."/>
            <person name="Manning V.A."/>
            <person name="Dhillon B."/>
            <person name="Tu Z.J."/>
            <person name="Steffenson B.J."/>
            <person name="Salamov A."/>
            <person name="Sun H."/>
            <person name="Lowry S."/>
            <person name="LaButti K."/>
            <person name="Han J."/>
            <person name="Copeland A."/>
            <person name="Lindquist E."/>
            <person name="Barry K."/>
            <person name="Schmutz J."/>
            <person name="Baker S.E."/>
            <person name="Ciuffetti L.M."/>
            <person name="Grigoriev I.V."/>
            <person name="Zhong S."/>
            <person name="Turgeon B.G."/>
        </authorList>
    </citation>
    <scope>NUCLEOTIDE SEQUENCE [LARGE SCALE GENOMIC DNA]</scope>
    <source>
        <strain evidence="1 2">FI3</strain>
    </source>
</reference>